<evidence type="ECO:0000259" key="4">
    <source>
        <dbReference type="Pfam" id="PF00486"/>
    </source>
</evidence>
<dbReference type="Gene3D" id="1.25.40.10">
    <property type="entry name" value="Tetratricopeptide repeat domain"/>
    <property type="match status" value="1"/>
</dbReference>
<dbReference type="Gene3D" id="1.10.10.10">
    <property type="entry name" value="Winged helix-like DNA-binding domain superfamily/Winged helix DNA-binding domain"/>
    <property type="match status" value="1"/>
</dbReference>
<organism evidence="5 6">
    <name type="scientific">Bacillus seohaeanensis</name>
    <dbReference type="NCBI Taxonomy" id="284580"/>
    <lineage>
        <taxon>Bacteria</taxon>
        <taxon>Bacillati</taxon>
        <taxon>Bacillota</taxon>
        <taxon>Bacilli</taxon>
        <taxon>Bacillales</taxon>
        <taxon>Bacillaceae</taxon>
        <taxon>Bacillus</taxon>
    </lineage>
</organism>
<keyword evidence="3" id="KW-0804">Transcription</keyword>
<dbReference type="SUPFAM" id="SSF46894">
    <property type="entry name" value="C-terminal effector domain of the bipartite response regulators"/>
    <property type="match status" value="1"/>
</dbReference>
<dbReference type="InterPro" id="IPR036388">
    <property type="entry name" value="WH-like_DNA-bd_sf"/>
</dbReference>
<keyword evidence="6" id="KW-1185">Reference proteome</keyword>
<comment type="caution">
    <text evidence="5">The sequence shown here is derived from an EMBL/GenBank/DDBJ whole genome shotgun (WGS) entry which is preliminary data.</text>
</comment>
<sequence length="317" mass="37203">MQQKTIDELLDWEDNWLDRDGLDAGAERHAWLEEGVELYKQFIRLDKKEPRYSITLSELYLEVGRDEKIRMGNHRRAYETLRLATIHASNKPDAFYHLSFVLAKEKRRWEAVLFYGNEALEKGISGSKRIKLLCNIALGYARLGYIAKAFKLFEEAKSLDIDQEHEWFIELYSDRMKENRREPILLKAENEKRKFVSKADFAKVMDDAMEGKCVVLDLTKEDKFFRAFKDDIRLERKEAEILGYIMDHAMTSCPKKRIEESIWEDRKVSASAVKRYITSIRRKLSQAMGRDDIASSVLITTNNGYEWKADIPSIVLR</sequence>
<keyword evidence="1" id="KW-0805">Transcription regulation</keyword>
<evidence type="ECO:0000256" key="1">
    <source>
        <dbReference type="ARBA" id="ARBA00023015"/>
    </source>
</evidence>
<dbReference type="RefSeq" id="WP_377937261.1">
    <property type="nucleotide sequence ID" value="NZ_JBHUMF010000031.1"/>
</dbReference>
<dbReference type="InterPro" id="IPR011990">
    <property type="entry name" value="TPR-like_helical_dom_sf"/>
</dbReference>
<dbReference type="SUPFAM" id="SSF48452">
    <property type="entry name" value="TPR-like"/>
    <property type="match status" value="1"/>
</dbReference>
<evidence type="ECO:0000256" key="2">
    <source>
        <dbReference type="ARBA" id="ARBA00023125"/>
    </source>
</evidence>
<evidence type="ECO:0000313" key="6">
    <source>
        <dbReference type="Proteomes" id="UP001597506"/>
    </source>
</evidence>
<dbReference type="InterPro" id="IPR001867">
    <property type="entry name" value="OmpR/PhoB-type_DNA-bd"/>
</dbReference>
<evidence type="ECO:0000313" key="5">
    <source>
        <dbReference type="EMBL" id="MFD2682614.1"/>
    </source>
</evidence>
<dbReference type="EMBL" id="JBHUMF010000031">
    <property type="protein sequence ID" value="MFD2682614.1"/>
    <property type="molecule type" value="Genomic_DNA"/>
</dbReference>
<dbReference type="InterPro" id="IPR016032">
    <property type="entry name" value="Sig_transdc_resp-reg_C-effctor"/>
</dbReference>
<protein>
    <submittedName>
        <fullName evidence="5">Winged helix-turn-helix domain-containing protein</fullName>
    </submittedName>
</protein>
<dbReference type="Pfam" id="PF00486">
    <property type="entry name" value="Trans_reg_C"/>
    <property type="match status" value="1"/>
</dbReference>
<keyword evidence="2" id="KW-0238">DNA-binding</keyword>
<dbReference type="Proteomes" id="UP001597506">
    <property type="component" value="Unassembled WGS sequence"/>
</dbReference>
<evidence type="ECO:0000256" key="3">
    <source>
        <dbReference type="ARBA" id="ARBA00023163"/>
    </source>
</evidence>
<gene>
    <name evidence="5" type="ORF">ACFSUL_17890</name>
</gene>
<proteinExistence type="predicted"/>
<reference evidence="6" key="1">
    <citation type="journal article" date="2019" name="Int. J. Syst. Evol. Microbiol.">
        <title>The Global Catalogue of Microorganisms (GCM) 10K type strain sequencing project: providing services to taxonomists for standard genome sequencing and annotation.</title>
        <authorList>
            <consortium name="The Broad Institute Genomics Platform"/>
            <consortium name="The Broad Institute Genome Sequencing Center for Infectious Disease"/>
            <person name="Wu L."/>
            <person name="Ma J."/>
        </authorList>
    </citation>
    <scope>NUCLEOTIDE SEQUENCE [LARGE SCALE GENOMIC DNA]</scope>
    <source>
        <strain evidence="6">KCTC 3913</strain>
    </source>
</reference>
<feature type="domain" description="OmpR/PhoB-type" evidence="4">
    <location>
        <begin position="231"/>
        <end position="289"/>
    </location>
</feature>
<name>A0ABW5RXF1_9BACI</name>
<accession>A0ABW5RXF1</accession>